<evidence type="ECO:0000313" key="8">
    <source>
        <dbReference type="EMBL" id="RCN57121.1"/>
    </source>
</evidence>
<keyword evidence="4 8" id="KW-0808">Transferase</keyword>
<gene>
    <name evidence="8" type="ORF">C4900_07580</name>
</gene>
<reference evidence="8 9" key="1">
    <citation type="submission" date="2018-02" db="EMBL/GenBank/DDBJ databases">
        <title>Insights into the biology of acidophilic members of the Acidiferrobacteraceae family derived from comparative genomic analyses.</title>
        <authorList>
            <person name="Issotta F."/>
            <person name="Thyssen C."/>
            <person name="Mena C."/>
            <person name="Moya A."/>
            <person name="Bellenberg S."/>
            <person name="Sproer C."/>
            <person name="Covarrubias P.C."/>
            <person name="Sand W."/>
            <person name="Quatrini R."/>
            <person name="Vera M."/>
        </authorList>
    </citation>
    <scope>NUCLEOTIDE SEQUENCE [LARGE SCALE GENOMIC DNA]</scope>
    <source>
        <strain evidence="9">m-1</strain>
    </source>
</reference>
<comment type="catalytic activity">
    <reaction evidence="6">
        <text>a 2'-deoxyadenosine in DNA + S-adenosyl-L-methionine = an N(6)-methyl-2'-deoxyadenosine in DNA + S-adenosyl-L-homocysteine + H(+)</text>
        <dbReference type="Rhea" id="RHEA:15197"/>
        <dbReference type="Rhea" id="RHEA-COMP:12418"/>
        <dbReference type="Rhea" id="RHEA-COMP:12419"/>
        <dbReference type="ChEBI" id="CHEBI:15378"/>
        <dbReference type="ChEBI" id="CHEBI:57856"/>
        <dbReference type="ChEBI" id="CHEBI:59789"/>
        <dbReference type="ChEBI" id="CHEBI:90615"/>
        <dbReference type="ChEBI" id="CHEBI:90616"/>
        <dbReference type="EC" id="2.1.1.72"/>
    </reaction>
</comment>
<dbReference type="GO" id="GO:0009007">
    <property type="term" value="F:site-specific DNA-methyltransferase (adenine-specific) activity"/>
    <property type="evidence" value="ECO:0007669"/>
    <property type="project" value="UniProtKB-EC"/>
</dbReference>
<dbReference type="GO" id="GO:0008170">
    <property type="term" value="F:N-methyltransferase activity"/>
    <property type="evidence" value="ECO:0007669"/>
    <property type="project" value="InterPro"/>
</dbReference>
<evidence type="ECO:0000256" key="5">
    <source>
        <dbReference type="ARBA" id="ARBA00022691"/>
    </source>
</evidence>
<dbReference type="InterPro" id="IPR002052">
    <property type="entry name" value="DNA_methylase_N6_adenine_CS"/>
</dbReference>
<dbReference type="PROSITE" id="PS00092">
    <property type="entry name" value="N6_MTASE"/>
    <property type="match status" value="1"/>
</dbReference>
<dbReference type="Proteomes" id="UP000253250">
    <property type="component" value="Unassembled WGS sequence"/>
</dbReference>
<dbReference type="GO" id="GO:0003677">
    <property type="term" value="F:DNA binding"/>
    <property type="evidence" value="ECO:0007669"/>
    <property type="project" value="InterPro"/>
</dbReference>
<comment type="similarity">
    <text evidence="1">Belongs to the N(4)/N(6)-methyltransferase family.</text>
</comment>
<dbReference type="Gene3D" id="3.40.50.150">
    <property type="entry name" value="Vaccinia Virus protein VP39"/>
    <property type="match status" value="1"/>
</dbReference>
<sequence>MADALASAKRAKPEHLIEKLNMAQLRNALGSLGQSTHGKREELVERLLHSGNGSSGVVKDEISEMQAQDDSVSDTAAQYRHRDQAVQRPDAGVQDQFQATRAPKTYRYDSSLDPALSWDEQRERDLGEWLLGLIVRAGKEGESAVFGEPQEWKGGAVRVTSIADAARLLQDISSPYLNWAGKAERREIRVPTVPLFVHERHSTKAILDGIRHRKARGQTLDLFGDSHMDIRENLEAYEHKGPWQNRMILGDSLAVMNSLIEFEGMVGQVQMIYIDPPYGVKFGSNFQPFVRKRAVKHGGDDDMTREPEMVKAYRDTWELGLHSYLTYLRDRLLLARELLHESGSVFVQISDENLHHVREVMDEVFDEGNFVSLISFAKAGGGLESTTRVSTRLDYLLWYARRAPSLKYRPLFEMRSDPISDGFDMLERTDGTRRRVTKEERSGEVELPNDARLFGSVTFSKPGPGVKYEVELNGKIFTSGRRWWGIPKVSLMKVIAAGRTVTTENEIRFVKYFSDFPFRSMSNLWDRLGGAANPIYVVQTNPTVVQRCLMMCTEPGDLVLDPTCGSGTTAYVAEQWGRRWITIDTSRVPLALARQRLLTATFPYYELKSPQSGPTGGFVYKRKQNRKGEEVGGLVPHITLKSIANDEPPTIEVLVDRPEEVPGVTRVSGPFVVEATIAPVQPLETGVNAGATQSEVATHIQRMTEVLRQSKTLHLPGNRELALAGVRRTVDTEYLHAEAREGDKRIAIVFGPQDGAVSASLVYEAAREAHFLKYDLLYFFGFAVEPNARSMIEDAKLRIPAAYIAVTPDVAMSDLLKTTRASEIFSVTGLPDFNIRKSKKKGADGQPLYEVELKGLDLFDPESLETESVGGENVPCWMLDSDYDGLSFYATQVFFPKTSAWDNLQRSLKATFDETVWSHLAGTVSEPFALGKRKRVAVKVIDERGNELMRVLDVAE</sequence>
<accession>A0A368HHZ5</accession>
<dbReference type="SMART" id="SM00513">
    <property type="entry name" value="SAP"/>
    <property type="match status" value="1"/>
</dbReference>
<keyword evidence="5" id="KW-0949">S-adenosyl-L-methionine</keyword>
<comment type="caution">
    <text evidence="8">The sequence shown here is derived from an EMBL/GenBank/DDBJ whole genome shotgun (WGS) entry which is preliminary data.</text>
</comment>
<dbReference type="InterPro" id="IPR003034">
    <property type="entry name" value="SAP_dom"/>
</dbReference>
<dbReference type="PRINTS" id="PR00506">
    <property type="entry name" value="D21N6MTFRASE"/>
</dbReference>
<evidence type="ECO:0000256" key="2">
    <source>
        <dbReference type="ARBA" id="ARBA00011900"/>
    </source>
</evidence>
<dbReference type="AlphaFoldDB" id="A0A368HHZ5"/>
<evidence type="ECO:0000256" key="6">
    <source>
        <dbReference type="ARBA" id="ARBA00047942"/>
    </source>
</evidence>
<dbReference type="Pfam" id="PF01555">
    <property type="entry name" value="N6_N4_Mtase"/>
    <property type="match status" value="1"/>
</dbReference>
<dbReference type="InterPro" id="IPR002295">
    <property type="entry name" value="N4/N6-MTase_EcoPI_Mod-like"/>
</dbReference>
<dbReference type="EMBL" id="PSYR01000002">
    <property type="protein sequence ID" value="RCN57121.1"/>
    <property type="molecule type" value="Genomic_DNA"/>
</dbReference>
<dbReference type="InterPro" id="IPR002941">
    <property type="entry name" value="DNA_methylase_N4/N6"/>
</dbReference>
<dbReference type="EC" id="2.1.1.72" evidence="2"/>
<protein>
    <recommendedName>
        <fullName evidence="2">site-specific DNA-methyltransferase (adenine-specific)</fullName>
        <ecNumber evidence="2">2.1.1.72</ecNumber>
    </recommendedName>
</protein>
<dbReference type="OrthoDB" id="9816043at2"/>
<dbReference type="PANTHER" id="PTHR13370">
    <property type="entry name" value="RNA METHYLASE-RELATED"/>
    <property type="match status" value="1"/>
</dbReference>
<dbReference type="GO" id="GO:0005737">
    <property type="term" value="C:cytoplasm"/>
    <property type="evidence" value="ECO:0007669"/>
    <property type="project" value="TreeGrafter"/>
</dbReference>
<dbReference type="SUPFAM" id="SSF53335">
    <property type="entry name" value="S-adenosyl-L-methionine-dependent methyltransferases"/>
    <property type="match status" value="1"/>
</dbReference>
<organism evidence="8 9">
    <name type="scientific">Acidiferrobacter thiooxydans</name>
    <dbReference type="NCBI Taxonomy" id="163359"/>
    <lineage>
        <taxon>Bacteria</taxon>
        <taxon>Pseudomonadati</taxon>
        <taxon>Pseudomonadota</taxon>
        <taxon>Gammaproteobacteria</taxon>
        <taxon>Acidiferrobacterales</taxon>
        <taxon>Acidiferrobacteraceae</taxon>
        <taxon>Acidiferrobacter</taxon>
    </lineage>
</organism>
<dbReference type="PANTHER" id="PTHR13370:SF16">
    <property type="entry name" value="SITE-SPECIFIC DNA-METHYLTRANSFERASE (ADENINE-SPECIFIC)"/>
    <property type="match status" value="1"/>
</dbReference>
<proteinExistence type="inferred from homology"/>
<dbReference type="GO" id="GO:0032259">
    <property type="term" value="P:methylation"/>
    <property type="evidence" value="ECO:0007669"/>
    <property type="project" value="UniProtKB-KW"/>
</dbReference>
<feature type="domain" description="SAP" evidence="7">
    <location>
        <begin position="17"/>
        <end position="51"/>
    </location>
</feature>
<evidence type="ECO:0000256" key="4">
    <source>
        <dbReference type="ARBA" id="ARBA00022679"/>
    </source>
</evidence>
<evidence type="ECO:0000256" key="1">
    <source>
        <dbReference type="ARBA" id="ARBA00006594"/>
    </source>
</evidence>
<evidence type="ECO:0000259" key="7">
    <source>
        <dbReference type="PROSITE" id="PS50800"/>
    </source>
</evidence>
<dbReference type="PROSITE" id="PS50800">
    <property type="entry name" value="SAP"/>
    <property type="match status" value="1"/>
</dbReference>
<name>A0A368HHZ5_9GAMM</name>
<keyword evidence="3 8" id="KW-0489">Methyltransferase</keyword>
<evidence type="ECO:0000256" key="3">
    <source>
        <dbReference type="ARBA" id="ARBA00022603"/>
    </source>
</evidence>
<dbReference type="InterPro" id="IPR029063">
    <property type="entry name" value="SAM-dependent_MTases_sf"/>
</dbReference>
<evidence type="ECO:0000313" key="9">
    <source>
        <dbReference type="Proteomes" id="UP000253250"/>
    </source>
</evidence>
<keyword evidence="9" id="KW-1185">Reference proteome</keyword>